<dbReference type="EC" id="1.1.1.95" evidence="9"/>
<dbReference type="eggNOG" id="COG0111">
    <property type="taxonomic scope" value="Bacteria"/>
</dbReference>
<comment type="catalytic activity">
    <reaction evidence="8 9">
        <text>(2R)-3-phosphoglycerate + NAD(+) = 3-phosphooxypyruvate + NADH + H(+)</text>
        <dbReference type="Rhea" id="RHEA:12641"/>
        <dbReference type="ChEBI" id="CHEBI:15378"/>
        <dbReference type="ChEBI" id="CHEBI:18110"/>
        <dbReference type="ChEBI" id="CHEBI:57540"/>
        <dbReference type="ChEBI" id="CHEBI:57945"/>
        <dbReference type="ChEBI" id="CHEBI:58272"/>
        <dbReference type="EC" id="1.1.1.95"/>
    </reaction>
</comment>
<comment type="similarity">
    <text evidence="3 9">Belongs to the D-isomer specific 2-hydroxyacid dehydrogenase family.</text>
</comment>
<evidence type="ECO:0000259" key="10">
    <source>
        <dbReference type="PROSITE" id="PS51671"/>
    </source>
</evidence>
<dbReference type="NCBIfam" id="TIGR01327">
    <property type="entry name" value="PGDH"/>
    <property type="match status" value="1"/>
</dbReference>
<evidence type="ECO:0000256" key="9">
    <source>
        <dbReference type="RuleBase" id="RU363003"/>
    </source>
</evidence>
<dbReference type="Proteomes" id="UP000029669">
    <property type="component" value="Chromosome"/>
</dbReference>
<dbReference type="InterPro" id="IPR006140">
    <property type="entry name" value="D-isomer_DH_NAD-bd"/>
</dbReference>
<evidence type="ECO:0000256" key="5">
    <source>
        <dbReference type="ARBA" id="ARBA00023002"/>
    </source>
</evidence>
<evidence type="ECO:0000256" key="4">
    <source>
        <dbReference type="ARBA" id="ARBA00021582"/>
    </source>
</evidence>
<dbReference type="InterPro" id="IPR029009">
    <property type="entry name" value="ASB_dom_sf"/>
</dbReference>
<dbReference type="SUPFAM" id="SSF143548">
    <property type="entry name" value="Serine metabolism enzymes domain"/>
    <property type="match status" value="1"/>
</dbReference>
<dbReference type="InterPro" id="IPR036291">
    <property type="entry name" value="NAD(P)-bd_dom_sf"/>
</dbReference>
<evidence type="ECO:0000313" key="12">
    <source>
        <dbReference type="Proteomes" id="UP000029669"/>
    </source>
</evidence>
<dbReference type="PROSITE" id="PS00671">
    <property type="entry name" value="D_2_HYDROXYACID_DH_3"/>
    <property type="match status" value="1"/>
</dbReference>
<keyword evidence="12" id="KW-1185">Reference proteome</keyword>
<evidence type="ECO:0000256" key="7">
    <source>
        <dbReference type="ARBA" id="ARBA00048126"/>
    </source>
</evidence>
<keyword evidence="9" id="KW-0718">Serine biosynthesis</keyword>
<dbReference type="KEGG" id="tki:TKV_c23340"/>
<dbReference type="Pfam" id="PF02826">
    <property type="entry name" value="2-Hacid_dh_C"/>
    <property type="match status" value="1"/>
</dbReference>
<dbReference type="InterPro" id="IPR045865">
    <property type="entry name" value="ACT-like_dom_sf"/>
</dbReference>
<dbReference type="UniPathway" id="UPA00135">
    <property type="reaction ID" value="UER00196"/>
</dbReference>
<evidence type="ECO:0000256" key="2">
    <source>
        <dbReference type="ARBA" id="ARBA00005216"/>
    </source>
</evidence>
<evidence type="ECO:0000313" key="11">
    <source>
        <dbReference type="EMBL" id="AIS53460.1"/>
    </source>
</evidence>
<protein>
    <recommendedName>
        <fullName evidence="4 9">D-3-phosphoglycerate dehydrogenase</fullName>
        <ecNumber evidence="9">1.1.1.95</ecNumber>
    </recommendedName>
</protein>
<gene>
    <name evidence="11" type="primary">serA</name>
    <name evidence="11" type="ORF">TKV_c23340</name>
</gene>
<dbReference type="InterPro" id="IPR006236">
    <property type="entry name" value="PGDH"/>
</dbReference>
<proteinExistence type="inferred from homology"/>
<dbReference type="PROSITE" id="PS51671">
    <property type="entry name" value="ACT"/>
    <property type="match status" value="1"/>
</dbReference>
<comment type="function">
    <text evidence="1">Catalyzes the reversible oxidation of 3-phospho-D-glycerate to 3-phosphonooxypyruvate, the first step of the phosphorylated L-serine biosynthesis pathway. Also catalyzes the reversible oxidation of 2-hydroxyglutarate to 2-oxoglutarate.</text>
</comment>
<name>A0A097AUI6_THEKI</name>
<dbReference type="Pfam" id="PF01842">
    <property type="entry name" value="ACT"/>
    <property type="match status" value="1"/>
</dbReference>
<keyword evidence="6 9" id="KW-0520">NAD</keyword>
<dbReference type="Gene3D" id="3.40.50.720">
    <property type="entry name" value="NAD(P)-binding Rossmann-like Domain"/>
    <property type="match status" value="2"/>
</dbReference>
<dbReference type="GO" id="GO:0004617">
    <property type="term" value="F:phosphoglycerate dehydrogenase activity"/>
    <property type="evidence" value="ECO:0007669"/>
    <property type="project" value="UniProtKB-UniRule"/>
</dbReference>
<dbReference type="PROSITE" id="PS00065">
    <property type="entry name" value="D_2_HYDROXYACID_DH_1"/>
    <property type="match status" value="1"/>
</dbReference>
<dbReference type="Gene3D" id="3.30.70.260">
    <property type="match status" value="1"/>
</dbReference>
<evidence type="ECO:0000256" key="6">
    <source>
        <dbReference type="ARBA" id="ARBA00023027"/>
    </source>
</evidence>
<dbReference type="InterPro" id="IPR002912">
    <property type="entry name" value="ACT_dom"/>
</dbReference>
<dbReference type="SUPFAM" id="SSF51735">
    <property type="entry name" value="NAD(P)-binding Rossmann-fold domains"/>
    <property type="match status" value="1"/>
</dbReference>
<accession>A0A097AUI6</accession>
<dbReference type="GO" id="GO:0051287">
    <property type="term" value="F:NAD binding"/>
    <property type="evidence" value="ECO:0007669"/>
    <property type="project" value="UniProtKB-UniRule"/>
</dbReference>
<dbReference type="InterPro" id="IPR045626">
    <property type="entry name" value="PGDH_ASB_dom"/>
</dbReference>
<dbReference type="EMBL" id="CP009170">
    <property type="protein sequence ID" value="AIS53460.1"/>
    <property type="molecule type" value="Genomic_DNA"/>
</dbReference>
<dbReference type="STRING" id="2325.TKV_c23340"/>
<dbReference type="PANTHER" id="PTHR42938:SF47">
    <property type="entry name" value="HYDROXYPYRUVATE REDUCTASE"/>
    <property type="match status" value="1"/>
</dbReference>
<dbReference type="InterPro" id="IPR029753">
    <property type="entry name" value="D-isomer_DH_CS"/>
</dbReference>
<dbReference type="OrthoDB" id="9805416at2"/>
<sequence length="533" mass="58769">MKIIVTEKISENGIEYLKKHADVDVKTNISRDELLEIIKDYDAIIVRSATKVDRELIEKGERLKVVGRAGNGVDNIDVTAATEKGILVVNTPAGNTVAAAELTIGLMLAIARNIPQAYHAGLNGDFRRDKFKGVELNGKTVGIIGLGRIGSLVAARLAAFNMRVIAYDPYMPDSRFEKYGVEKVTLDELLQQSDFITIHLPKTEETKKMLSEKEFKKMKKGVRIVNAARGGIIDEKALYNAIKEGIVAAAGLDVLEVEPKYNIEHQDFNNPLLELPNVVFTPHLGASTYEAQENIGISIAQEVISALNSNLYGNIVNLPGVKSDEFSQLKPYMKLAEAMGALYYQINDTPVRLIEVIYRGDISRTNTEIVTLYALKGFLKPVLEEDVSVVNAKLRAKEMGIEVVEGKIEEINHYSSLIILKITDTNGKTTQFAGTTYGEEIRIVEYMDHKVNFEPTEHMLFVKNKDVPGVIGHIGNVLGDFGINISTMQVSPNKNDGTALMIVSTDKEIPDEAVESLNKLNSIIKARAVKGLI</sequence>
<organism evidence="11 12">
    <name type="scientific">Thermoanaerobacter kivui</name>
    <name type="common">Acetogenium kivui</name>
    <dbReference type="NCBI Taxonomy" id="2325"/>
    <lineage>
        <taxon>Bacteria</taxon>
        <taxon>Bacillati</taxon>
        <taxon>Bacillota</taxon>
        <taxon>Clostridia</taxon>
        <taxon>Thermoanaerobacterales</taxon>
        <taxon>Thermoanaerobacteraceae</taxon>
        <taxon>Thermoanaerobacter</taxon>
    </lineage>
</organism>
<dbReference type="FunFam" id="3.40.50.720:FF:000021">
    <property type="entry name" value="D-3-phosphoglycerate dehydrogenase"/>
    <property type="match status" value="1"/>
</dbReference>
<dbReference type="PROSITE" id="PS00670">
    <property type="entry name" value="D_2_HYDROXYACID_DH_2"/>
    <property type="match status" value="1"/>
</dbReference>
<dbReference type="AlphaFoldDB" id="A0A097AUI6"/>
<dbReference type="GO" id="GO:0006564">
    <property type="term" value="P:L-serine biosynthetic process"/>
    <property type="evidence" value="ECO:0007669"/>
    <property type="project" value="UniProtKB-UniRule"/>
</dbReference>
<dbReference type="Gene3D" id="3.30.1330.90">
    <property type="entry name" value="D-3-phosphoglycerate dehydrogenase, domain 3"/>
    <property type="match status" value="1"/>
</dbReference>
<dbReference type="SUPFAM" id="SSF55021">
    <property type="entry name" value="ACT-like"/>
    <property type="match status" value="1"/>
</dbReference>
<dbReference type="HOGENOM" id="CLU_019796_8_1_9"/>
<comment type="catalytic activity">
    <reaction evidence="7">
        <text>(R)-2-hydroxyglutarate + NAD(+) = 2-oxoglutarate + NADH + H(+)</text>
        <dbReference type="Rhea" id="RHEA:49612"/>
        <dbReference type="ChEBI" id="CHEBI:15378"/>
        <dbReference type="ChEBI" id="CHEBI:15801"/>
        <dbReference type="ChEBI" id="CHEBI:16810"/>
        <dbReference type="ChEBI" id="CHEBI:57540"/>
        <dbReference type="ChEBI" id="CHEBI:57945"/>
        <dbReference type="EC" id="1.1.1.399"/>
    </reaction>
</comment>
<dbReference type="RefSeq" id="WP_049686027.1">
    <property type="nucleotide sequence ID" value="NZ_CP009170.1"/>
</dbReference>
<reference evidence="12" key="1">
    <citation type="journal article" date="2015" name="Genome Announc.">
        <title>Whole-Genome Sequences of 80 Environmental and Clinical Isolates of Burkholderia pseudomallei.</title>
        <authorList>
            <person name="Johnson S.L."/>
            <person name="Baker A.L."/>
            <person name="Chain P.S."/>
            <person name="Currie B.J."/>
            <person name="Daligault H.E."/>
            <person name="Davenport K.W."/>
            <person name="Davis C.B."/>
            <person name="Inglis T.J."/>
            <person name="Kaestli M."/>
            <person name="Koren S."/>
            <person name="Mayo M."/>
            <person name="Merritt A.J."/>
            <person name="Price E.P."/>
            <person name="Sarovich D.S."/>
            <person name="Warner J."/>
            <person name="Rosovitz M.J."/>
        </authorList>
    </citation>
    <scope>NUCLEOTIDE SEQUENCE [LARGE SCALE GENOMIC DNA]</scope>
    <source>
        <strain evidence="12">DSM 2030</strain>
    </source>
</reference>
<comment type="pathway">
    <text evidence="2 9">Amino-acid biosynthesis; L-serine biosynthesis; L-serine from 3-phospho-D-glycerate: step 1/3.</text>
</comment>
<dbReference type="FunFam" id="3.30.70.260:FF:000008">
    <property type="entry name" value="D-3-phosphoglycerate dehydrogenase, chloroplastic"/>
    <property type="match status" value="1"/>
</dbReference>
<dbReference type="InterPro" id="IPR006139">
    <property type="entry name" value="D-isomer_2_OHA_DH_cat_dom"/>
</dbReference>
<evidence type="ECO:0000256" key="8">
    <source>
        <dbReference type="ARBA" id="ARBA00048731"/>
    </source>
</evidence>
<dbReference type="InterPro" id="IPR029752">
    <property type="entry name" value="D-isomer_DH_CS1"/>
</dbReference>
<dbReference type="CDD" id="cd04902">
    <property type="entry name" value="ACT_3PGDH-xct"/>
    <property type="match status" value="1"/>
</dbReference>
<dbReference type="SUPFAM" id="SSF52283">
    <property type="entry name" value="Formate/glycerate dehydrogenase catalytic domain-like"/>
    <property type="match status" value="1"/>
</dbReference>
<dbReference type="PANTHER" id="PTHR42938">
    <property type="entry name" value="FORMATE DEHYDROGENASE 1"/>
    <property type="match status" value="1"/>
</dbReference>
<dbReference type="Pfam" id="PF00389">
    <property type="entry name" value="2-Hacid_dh"/>
    <property type="match status" value="1"/>
</dbReference>
<keyword evidence="5 9" id="KW-0560">Oxidoreductase</keyword>
<evidence type="ECO:0000256" key="1">
    <source>
        <dbReference type="ARBA" id="ARBA00003800"/>
    </source>
</evidence>
<dbReference type="Pfam" id="PF19304">
    <property type="entry name" value="PGDH_inter"/>
    <property type="match status" value="1"/>
</dbReference>
<keyword evidence="9" id="KW-0028">Amino-acid biosynthesis</keyword>
<evidence type="ECO:0000256" key="3">
    <source>
        <dbReference type="ARBA" id="ARBA00005854"/>
    </source>
</evidence>
<dbReference type="CDD" id="cd12173">
    <property type="entry name" value="PGDH_4"/>
    <property type="match status" value="1"/>
</dbReference>
<feature type="domain" description="ACT" evidence="10">
    <location>
        <begin position="459"/>
        <end position="531"/>
    </location>
</feature>